<keyword evidence="2" id="KW-1185">Reference proteome</keyword>
<name>A0ABR7IKY3_9FIRM</name>
<comment type="caution">
    <text evidence="1">The sequence shown here is derived from an EMBL/GenBank/DDBJ whole genome shotgun (WGS) entry which is preliminary data.</text>
</comment>
<organism evidence="1 2">
    <name type="scientific">Blautia difficilis</name>
    <dbReference type="NCBI Taxonomy" id="2763027"/>
    <lineage>
        <taxon>Bacteria</taxon>
        <taxon>Bacillati</taxon>
        <taxon>Bacillota</taxon>
        <taxon>Clostridia</taxon>
        <taxon>Lachnospirales</taxon>
        <taxon>Lachnospiraceae</taxon>
        <taxon>Blautia</taxon>
    </lineage>
</organism>
<dbReference type="Proteomes" id="UP000649826">
    <property type="component" value="Unassembled WGS sequence"/>
</dbReference>
<sequence>MEDTQLIALYYKEHDPMKRKMFLDQSIAAGEDTEGNAIRKELWDIRYSAVSETGDGRADGYLGLWMSLEYNRDAGRRFFGMKSAKKEIGKHLEKLKFREFQQGDALRQELLYKECCHMVKTYMELCEKDKNYNTIICGIVPIGEKGAKNKLQIDVYETAVQLPVNLDMQEELGIITRAAREAYEKHFPGEGGLDAKTGK</sequence>
<reference evidence="1 2" key="1">
    <citation type="submission" date="2020-08" db="EMBL/GenBank/DDBJ databases">
        <title>Genome public.</title>
        <authorList>
            <person name="Liu C."/>
            <person name="Sun Q."/>
        </authorList>
    </citation>
    <scope>NUCLEOTIDE SEQUENCE [LARGE SCALE GENOMIC DNA]</scope>
    <source>
        <strain evidence="1 2">M29</strain>
    </source>
</reference>
<proteinExistence type="predicted"/>
<accession>A0ABR7IKY3</accession>
<gene>
    <name evidence="1" type="ORF">H8Z82_13670</name>
</gene>
<evidence type="ECO:0008006" key="3">
    <source>
        <dbReference type="Google" id="ProtNLM"/>
    </source>
</evidence>
<evidence type="ECO:0000313" key="2">
    <source>
        <dbReference type="Proteomes" id="UP000649826"/>
    </source>
</evidence>
<protein>
    <recommendedName>
        <fullName evidence="3">DUF2971 domain-containing protein</fullName>
    </recommendedName>
</protein>
<dbReference type="Pfam" id="PF20190">
    <property type="entry name" value="DUF6553"/>
    <property type="match status" value="1"/>
</dbReference>
<evidence type="ECO:0000313" key="1">
    <source>
        <dbReference type="EMBL" id="MBC5780681.1"/>
    </source>
</evidence>
<dbReference type="EMBL" id="JACOQG010000027">
    <property type="protein sequence ID" value="MBC5780681.1"/>
    <property type="molecule type" value="Genomic_DNA"/>
</dbReference>
<dbReference type="RefSeq" id="WP_186995409.1">
    <property type="nucleotide sequence ID" value="NZ_JACOQG010000027.1"/>
</dbReference>
<dbReference type="InterPro" id="IPR046683">
    <property type="entry name" value="DUF6553"/>
</dbReference>